<sequence length="38" mass="4494">MLGDFCHRRLFTHGTRRFIILRSSMPEIMASMRQTSPL</sequence>
<gene>
    <name evidence="1" type="ORF">SAMN06265795_108169</name>
</gene>
<dbReference type="EMBL" id="FZOT01000008">
    <property type="protein sequence ID" value="SNS89455.1"/>
    <property type="molecule type" value="Genomic_DNA"/>
</dbReference>
<keyword evidence="2" id="KW-1185">Reference proteome</keyword>
<evidence type="ECO:0000313" key="1">
    <source>
        <dbReference type="EMBL" id="SNS89455.1"/>
    </source>
</evidence>
<name>A0A239I753_9BURK</name>
<dbReference type="Proteomes" id="UP000198284">
    <property type="component" value="Unassembled WGS sequence"/>
</dbReference>
<organism evidence="1 2">
    <name type="scientific">Noviherbaspirillum humi</name>
    <dbReference type="NCBI Taxonomy" id="1688639"/>
    <lineage>
        <taxon>Bacteria</taxon>
        <taxon>Pseudomonadati</taxon>
        <taxon>Pseudomonadota</taxon>
        <taxon>Betaproteobacteria</taxon>
        <taxon>Burkholderiales</taxon>
        <taxon>Oxalobacteraceae</taxon>
        <taxon>Noviherbaspirillum</taxon>
    </lineage>
</organism>
<reference evidence="1 2" key="1">
    <citation type="submission" date="2017-06" db="EMBL/GenBank/DDBJ databases">
        <authorList>
            <person name="Kim H.J."/>
            <person name="Triplett B.A."/>
        </authorList>
    </citation>
    <scope>NUCLEOTIDE SEQUENCE [LARGE SCALE GENOMIC DNA]</scope>
    <source>
        <strain evidence="1 2">U15</strain>
    </source>
</reference>
<evidence type="ECO:0000313" key="2">
    <source>
        <dbReference type="Proteomes" id="UP000198284"/>
    </source>
</evidence>
<proteinExistence type="predicted"/>
<accession>A0A239I753</accession>
<dbReference type="AlphaFoldDB" id="A0A239I753"/>
<protein>
    <submittedName>
        <fullName evidence="1">Uncharacterized protein</fullName>
    </submittedName>
</protein>